<dbReference type="PROSITE" id="PS51318">
    <property type="entry name" value="TAT"/>
    <property type="match status" value="1"/>
</dbReference>
<organism evidence="4 5">
    <name type="scientific">Halorussus gelatinilyticus</name>
    <dbReference type="NCBI Taxonomy" id="2937524"/>
    <lineage>
        <taxon>Archaea</taxon>
        <taxon>Methanobacteriati</taxon>
        <taxon>Methanobacteriota</taxon>
        <taxon>Stenosarchaea group</taxon>
        <taxon>Halobacteria</taxon>
        <taxon>Halobacteriales</taxon>
        <taxon>Haladaptataceae</taxon>
        <taxon>Halorussus</taxon>
    </lineage>
</organism>
<evidence type="ECO:0000256" key="1">
    <source>
        <dbReference type="ARBA" id="ARBA00022729"/>
    </source>
</evidence>
<dbReference type="Proteomes" id="UP000830434">
    <property type="component" value="Chromosome"/>
</dbReference>
<dbReference type="KEGG" id="haxz:M0R88_07285"/>
<dbReference type="SUPFAM" id="SSF53850">
    <property type="entry name" value="Periplasmic binding protein-like II"/>
    <property type="match status" value="2"/>
</dbReference>
<dbReference type="GO" id="GO:0015833">
    <property type="term" value="P:peptide transport"/>
    <property type="evidence" value="ECO:0007669"/>
    <property type="project" value="TreeGrafter"/>
</dbReference>
<dbReference type="InterPro" id="IPR019546">
    <property type="entry name" value="TAT_signal_bac_arc"/>
</dbReference>
<dbReference type="RefSeq" id="WP_248656277.1">
    <property type="nucleotide sequence ID" value="NZ_CP096658.1"/>
</dbReference>
<sequence length="565" mass="63987">MGENDTGAGMDRRHFLKTTAAGGLAATGAVAGAGSAQETTTGDGQETTQSGGDRAGQLLPQYTYLNNPANYNPARHDAINLIGTQLNKLGLRANVQVFEWGTLYNRVMQEQNFGFTTWNRGLGIDPGRRMPEMFHSSNTSPGEGNFTGYVNKDLDPTLMQQLQTSNTDERVNMLHQIQKTVNRDVPMHPIVQMPNIIAYNNQQVTGWTDHIVGYYHFEPMTNVKVKADHNELRGTWPETLGTMNVLGYNNETKLIHQFEMLYDKLIRINSELEPDPKMSLATEWERPNDQTVRYKIRQDHQWHDGEDVTPEDVKFTLDYIKDSQIPLYSTQHEMYGTDSVSVDGQWVQVNFSEKIGPVHTLFSNQIPIVPKHKWESRSDPANMSIEKPVGSGPLQFDYWDQGSELSLTKYGDHWNTVNFDRRIWRIIPESSTVWSLLKDGTLNYLPFTRIGRQLSQNQKQSQIGVQSTPGDGWWHFSQNTRKPGLDDVAVRQAAVHTIPKTAINEQVLYGFATEGWNLVGESFGKYSNPDVKKYQQQGNGVEVGKERLREAGYTFDSNGKVHFPE</sequence>
<name>A0A8U0IL88_9EURY</name>
<feature type="domain" description="Solute-binding protein family 5" evidence="3">
    <location>
        <begin position="276"/>
        <end position="559"/>
    </location>
</feature>
<dbReference type="CDD" id="cd00995">
    <property type="entry name" value="PBP2_NikA_DppA_OppA_like"/>
    <property type="match status" value="1"/>
</dbReference>
<reference evidence="4" key="1">
    <citation type="submission" date="2022-04" db="EMBL/GenBank/DDBJ databases">
        <title>Diverse halophilic archaea isolated from saline environments.</title>
        <authorList>
            <person name="Cui H.-L."/>
        </authorList>
    </citation>
    <scope>NUCLEOTIDE SEQUENCE</scope>
    <source>
        <strain evidence="4">XZYJT40</strain>
    </source>
</reference>
<dbReference type="EMBL" id="CP096658">
    <property type="protein sequence ID" value="UPW01890.1"/>
    <property type="molecule type" value="Genomic_DNA"/>
</dbReference>
<dbReference type="PANTHER" id="PTHR30290">
    <property type="entry name" value="PERIPLASMIC BINDING COMPONENT OF ABC TRANSPORTER"/>
    <property type="match status" value="1"/>
</dbReference>
<dbReference type="AlphaFoldDB" id="A0A8U0IL88"/>
<dbReference type="Pfam" id="PF00496">
    <property type="entry name" value="SBP_bac_5"/>
    <property type="match status" value="1"/>
</dbReference>
<dbReference type="InterPro" id="IPR006311">
    <property type="entry name" value="TAT_signal"/>
</dbReference>
<accession>A0A8U0IL88</accession>
<feature type="compositionally biased region" description="Low complexity" evidence="2">
    <location>
        <begin position="31"/>
        <end position="52"/>
    </location>
</feature>
<proteinExistence type="predicted"/>
<keyword evidence="1" id="KW-0732">Signal</keyword>
<dbReference type="InterPro" id="IPR000914">
    <property type="entry name" value="SBP_5_dom"/>
</dbReference>
<evidence type="ECO:0000256" key="2">
    <source>
        <dbReference type="SAM" id="MobiDB-lite"/>
    </source>
</evidence>
<keyword evidence="5" id="KW-1185">Reference proteome</keyword>
<evidence type="ECO:0000313" key="5">
    <source>
        <dbReference type="Proteomes" id="UP000830434"/>
    </source>
</evidence>
<dbReference type="InterPro" id="IPR039424">
    <property type="entry name" value="SBP_5"/>
</dbReference>
<dbReference type="NCBIfam" id="TIGR01409">
    <property type="entry name" value="TAT_signal_seq"/>
    <property type="match status" value="1"/>
</dbReference>
<dbReference type="PANTHER" id="PTHR30290:SF38">
    <property type="entry name" value="D,D-DIPEPTIDE-BINDING PERIPLASMIC PROTEIN DDPA-RELATED"/>
    <property type="match status" value="1"/>
</dbReference>
<gene>
    <name evidence="4" type="ORF">M0R88_07285</name>
</gene>
<dbReference type="Gene3D" id="3.40.190.10">
    <property type="entry name" value="Periplasmic binding protein-like II"/>
    <property type="match status" value="1"/>
</dbReference>
<dbReference type="GeneID" id="72189646"/>
<dbReference type="GO" id="GO:1904680">
    <property type="term" value="F:peptide transmembrane transporter activity"/>
    <property type="evidence" value="ECO:0007669"/>
    <property type="project" value="TreeGrafter"/>
</dbReference>
<evidence type="ECO:0000313" key="4">
    <source>
        <dbReference type="EMBL" id="UPW01890.1"/>
    </source>
</evidence>
<evidence type="ECO:0000259" key="3">
    <source>
        <dbReference type="Pfam" id="PF00496"/>
    </source>
</evidence>
<protein>
    <submittedName>
        <fullName evidence="4">ABC transporter substrate-binding protein</fullName>
    </submittedName>
</protein>
<dbReference type="Gene3D" id="3.10.105.10">
    <property type="entry name" value="Dipeptide-binding Protein, Domain 3"/>
    <property type="match status" value="2"/>
</dbReference>
<feature type="region of interest" description="Disordered" evidence="2">
    <location>
        <begin position="31"/>
        <end position="56"/>
    </location>
</feature>